<keyword evidence="1" id="KW-0175">Coiled coil</keyword>
<organism evidence="2 3">
    <name type="scientific">Quillaja saponaria</name>
    <name type="common">Soap bark tree</name>
    <dbReference type="NCBI Taxonomy" id="32244"/>
    <lineage>
        <taxon>Eukaryota</taxon>
        <taxon>Viridiplantae</taxon>
        <taxon>Streptophyta</taxon>
        <taxon>Embryophyta</taxon>
        <taxon>Tracheophyta</taxon>
        <taxon>Spermatophyta</taxon>
        <taxon>Magnoliopsida</taxon>
        <taxon>eudicotyledons</taxon>
        <taxon>Gunneridae</taxon>
        <taxon>Pentapetalae</taxon>
        <taxon>rosids</taxon>
        <taxon>fabids</taxon>
        <taxon>Fabales</taxon>
        <taxon>Quillajaceae</taxon>
        <taxon>Quillaja</taxon>
    </lineage>
</organism>
<name>A0AAD7KPP9_QUISA</name>
<feature type="coiled-coil region" evidence="1">
    <location>
        <begin position="317"/>
        <end position="344"/>
    </location>
</feature>
<gene>
    <name evidence="2" type="ORF">O6P43_033241</name>
</gene>
<keyword evidence="3" id="KW-1185">Reference proteome</keyword>
<dbReference type="Proteomes" id="UP001163823">
    <property type="component" value="Chromosome 14"/>
</dbReference>
<feature type="coiled-coil region" evidence="1">
    <location>
        <begin position="183"/>
        <end position="288"/>
    </location>
</feature>
<feature type="coiled-coil region" evidence="1">
    <location>
        <begin position="434"/>
        <end position="496"/>
    </location>
</feature>
<dbReference type="KEGG" id="qsa:O6P43_033241"/>
<protein>
    <submittedName>
        <fullName evidence="2">Basic helix-loop-helix (BHLH) DNA-binding superfamily protein</fullName>
    </submittedName>
</protein>
<reference evidence="2" key="1">
    <citation type="journal article" date="2023" name="Science">
        <title>Elucidation of the pathway for biosynthesis of saponin adjuvants from the soapbark tree.</title>
        <authorList>
            <person name="Reed J."/>
            <person name="Orme A."/>
            <person name="El-Demerdash A."/>
            <person name="Owen C."/>
            <person name="Martin L.B.B."/>
            <person name="Misra R.C."/>
            <person name="Kikuchi S."/>
            <person name="Rejzek M."/>
            <person name="Martin A.C."/>
            <person name="Harkess A."/>
            <person name="Leebens-Mack J."/>
            <person name="Louveau T."/>
            <person name="Stephenson M.J."/>
            <person name="Osbourn A."/>
        </authorList>
    </citation>
    <scope>NUCLEOTIDE SEQUENCE</scope>
    <source>
        <strain evidence="2">S10</strain>
    </source>
</reference>
<keyword evidence="2" id="KW-0238">DNA-binding</keyword>
<evidence type="ECO:0000256" key="1">
    <source>
        <dbReference type="SAM" id="Coils"/>
    </source>
</evidence>
<dbReference type="PANTHER" id="PTHR45287">
    <property type="entry name" value="OS03G0691500 PROTEIN"/>
    <property type="match status" value="1"/>
</dbReference>
<sequence length="787" mass="91577">MEKIYEELDEAKAEIEKLAGELKRKEELSEGLKKSHNMQNNEIQEARLKIDKLGQELSEKAEEATEIKQMNEDLKCSLYEKDSNIKHEANEKAQDREQQLYACREEIKSLKGCLSASKKKWVEADRKVKSFNELRERDDLFDKLEEEKRKIKLDSTECHYAKSQVDCLTSQHDKDIADLRHSLKSKETYYKDMEYQNRKLEQENQELRVSIKELQEAQIQQAGSSSSSLSKLRNQLRNLEQMYRNCTSILKAKEAEWSSQLEKLKADLTGYRSLLESKTETIEELKMELERSYSLHMQLKLQNEEMAMMIMVLNMGISEAQLKLANAKNEMDLCKKEREEEFCQIVKQLEMKNVAVPSADIDIDGEHEKATKMLEESKRCQLLLKEKVLQIASNSPEKFREVSDALERENIELAERIYEGTELELELQIWKSIAERLQKDLEENHLMRKELETSLLEQVDVGETFKQEKDGMICMLEEKERIIDTLQQRVVLLEQGLKVGETESSGLSTMETSPDSDKVRFLQIIREKDKILEELQTEAGWQEQQSFGRELESDVITRSSTEKTFEHEKDNLIQLVNGKNLRIAELIQQVKSLEEKFNSSLVSLYSQLAEKQAEIDLVHEDWERITAAEILAVLEIEEKKLMIEELEDDINNIQQKLKLQEEAWCHSEKHVLEMETKLTTSDAMLNKLKIENRNLLEDITKLSSERENLLGFVVGLGDKIYEFSTSDTQLMDMVGRLVQSFETNCPGMDLKSDDEFRVKDNVNTHSSNVTKTFEVMSDARSPFRVLN</sequence>
<dbReference type="PANTHER" id="PTHR45287:SF4">
    <property type="entry name" value="OS03G0691500 PROTEIN"/>
    <property type="match status" value="1"/>
</dbReference>
<feature type="coiled-coil region" evidence="1">
    <location>
        <begin position="636"/>
        <end position="705"/>
    </location>
</feature>
<dbReference type="AlphaFoldDB" id="A0AAD7KPP9"/>
<dbReference type="InterPro" id="IPR040262">
    <property type="entry name" value="At4g38062-like"/>
</dbReference>
<dbReference type="GO" id="GO:0003677">
    <property type="term" value="F:DNA binding"/>
    <property type="evidence" value="ECO:0007669"/>
    <property type="project" value="UniProtKB-KW"/>
</dbReference>
<accession>A0AAD7KPP9</accession>
<dbReference type="EMBL" id="JARAOO010000014">
    <property type="protein sequence ID" value="KAJ7943730.1"/>
    <property type="molecule type" value="Genomic_DNA"/>
</dbReference>
<proteinExistence type="predicted"/>
<evidence type="ECO:0000313" key="2">
    <source>
        <dbReference type="EMBL" id="KAJ7943730.1"/>
    </source>
</evidence>
<evidence type="ECO:0000313" key="3">
    <source>
        <dbReference type="Proteomes" id="UP001163823"/>
    </source>
</evidence>
<comment type="caution">
    <text evidence="2">The sequence shown here is derived from an EMBL/GenBank/DDBJ whole genome shotgun (WGS) entry which is preliminary data.</text>
</comment>
<feature type="coiled-coil region" evidence="1">
    <location>
        <begin position="1"/>
        <end position="70"/>
    </location>
</feature>